<organism evidence="1 2">
    <name type="scientific">Acaulospora colombiana</name>
    <dbReference type="NCBI Taxonomy" id="27376"/>
    <lineage>
        <taxon>Eukaryota</taxon>
        <taxon>Fungi</taxon>
        <taxon>Fungi incertae sedis</taxon>
        <taxon>Mucoromycota</taxon>
        <taxon>Glomeromycotina</taxon>
        <taxon>Glomeromycetes</taxon>
        <taxon>Diversisporales</taxon>
        <taxon>Acaulosporaceae</taxon>
        <taxon>Acaulospora</taxon>
    </lineage>
</organism>
<evidence type="ECO:0000313" key="2">
    <source>
        <dbReference type="Proteomes" id="UP000789525"/>
    </source>
</evidence>
<comment type="caution">
    <text evidence="1">The sequence shown here is derived from an EMBL/GenBank/DDBJ whole genome shotgun (WGS) entry which is preliminary data.</text>
</comment>
<accession>A0ACA9LL77</accession>
<sequence>MSVLFFPSGLNGDFVRMDRLLDVPYLGAHQGPPTVITVSAPSTTDTATITESNTSSDTQKPSDPPTNPESSPSSTVPATTSSEVVVTTTDGPLISISLPPLIPDPTTDTTTTSDTPVQTPDPTPTTTDGPLISISLSVDLPITDPPVDPSTSSSTSEPPVETPPTDGPSSSSTISVPQDPDPPVSNSNTVTVSSTTSGGVLDPTDVFPTQTASIPSITTTIIDSTSRPPLTIETEYDFLSATTLVLDPNAVNATSTTSVTITDPDEVATPTTIPTGGAATTLTMPSIPSTIPMFITPPPSTDPVAADSTIDGSEKIAILFQKSTLSWKYVLSSSETAGQILAYLPSHVASILELLGDDVKVVGLQAFIPDDYRTENDLMTLFVAFLPSDKVSTLASMIRTLSSPFYQTDNAVAKAIAQNVVASYDIASLEGVNNENGSSTTPSSNNTKTDNSRRNAIIGVTVTFGIIALVVLIWWGVRTYRTRREGMHKRLSYGGTANYGATGRGMTEVGGYTATRAESPPMLHNPFMTEREREEEARGIRRNSFYAIGPDDASIEEETFDYLSHRNSTYSGGVGGGATALHRSGSGGSGGARWGGGNSNNGHGQRRLVVGQPISQPILRESSMGNW</sequence>
<keyword evidence="2" id="KW-1185">Reference proteome</keyword>
<evidence type="ECO:0000313" key="1">
    <source>
        <dbReference type="EMBL" id="CAG8533142.1"/>
    </source>
</evidence>
<proteinExistence type="predicted"/>
<dbReference type="Proteomes" id="UP000789525">
    <property type="component" value="Unassembled WGS sequence"/>
</dbReference>
<reference evidence="1" key="1">
    <citation type="submission" date="2021-06" db="EMBL/GenBank/DDBJ databases">
        <authorList>
            <person name="Kallberg Y."/>
            <person name="Tangrot J."/>
            <person name="Rosling A."/>
        </authorList>
    </citation>
    <scope>NUCLEOTIDE SEQUENCE</scope>
    <source>
        <strain evidence="1">CL356</strain>
    </source>
</reference>
<dbReference type="EMBL" id="CAJVPT010006654">
    <property type="protein sequence ID" value="CAG8533142.1"/>
    <property type="molecule type" value="Genomic_DNA"/>
</dbReference>
<name>A0ACA9LL77_9GLOM</name>
<gene>
    <name evidence="1" type="ORF">ACOLOM_LOCUS4156</name>
</gene>
<protein>
    <submittedName>
        <fullName evidence="1">1588_t:CDS:1</fullName>
    </submittedName>
</protein>